<organism evidence="2 3">
    <name type="scientific">Apodospora peruviana</name>
    <dbReference type="NCBI Taxonomy" id="516989"/>
    <lineage>
        <taxon>Eukaryota</taxon>
        <taxon>Fungi</taxon>
        <taxon>Dikarya</taxon>
        <taxon>Ascomycota</taxon>
        <taxon>Pezizomycotina</taxon>
        <taxon>Sordariomycetes</taxon>
        <taxon>Sordariomycetidae</taxon>
        <taxon>Sordariales</taxon>
        <taxon>Lasiosphaeriaceae</taxon>
        <taxon>Apodospora</taxon>
    </lineage>
</organism>
<sequence length="277" mass="31637">MKQSLYDEIRTNAAINRGRTLDSQDDEDEDEDMAEDEDEDVTEDDDGDTYCQQRTTTLIIAEPDDEKVRKFIDILQNRDRTFGTDNMLAIEVVMHFIDIYPGQDEEIPNVSSHKREFDVVMAYLVSKARDSFQARLDFILNAASTHESATNCVDDWIRFIVESEGSLNQIIIYFIEWNCAAPERLLQPSSSHAVNLPRTSGNVAGLPIKGVQFSFNELDKFIESKTEPNIASRLIKVGETDDTEEIVDPDKQSPVVRMLVKKEHNRPLYLSVCLRKP</sequence>
<dbReference type="AlphaFoldDB" id="A0AAE0LZM4"/>
<keyword evidence="3" id="KW-1185">Reference proteome</keyword>
<comment type="caution">
    <text evidence="2">The sequence shown here is derived from an EMBL/GenBank/DDBJ whole genome shotgun (WGS) entry which is preliminary data.</text>
</comment>
<name>A0AAE0LZM4_9PEZI</name>
<reference evidence="2" key="1">
    <citation type="journal article" date="2023" name="Mol. Phylogenet. Evol.">
        <title>Genome-scale phylogeny and comparative genomics of the fungal order Sordariales.</title>
        <authorList>
            <person name="Hensen N."/>
            <person name="Bonometti L."/>
            <person name="Westerberg I."/>
            <person name="Brannstrom I.O."/>
            <person name="Guillou S."/>
            <person name="Cros-Aarteil S."/>
            <person name="Calhoun S."/>
            <person name="Haridas S."/>
            <person name="Kuo A."/>
            <person name="Mondo S."/>
            <person name="Pangilinan J."/>
            <person name="Riley R."/>
            <person name="LaButti K."/>
            <person name="Andreopoulos B."/>
            <person name="Lipzen A."/>
            <person name="Chen C."/>
            <person name="Yan M."/>
            <person name="Daum C."/>
            <person name="Ng V."/>
            <person name="Clum A."/>
            <person name="Steindorff A."/>
            <person name="Ohm R.A."/>
            <person name="Martin F."/>
            <person name="Silar P."/>
            <person name="Natvig D.O."/>
            <person name="Lalanne C."/>
            <person name="Gautier V."/>
            <person name="Ament-Velasquez S.L."/>
            <person name="Kruys A."/>
            <person name="Hutchinson M.I."/>
            <person name="Powell A.J."/>
            <person name="Barry K."/>
            <person name="Miller A.N."/>
            <person name="Grigoriev I.V."/>
            <person name="Debuchy R."/>
            <person name="Gladieux P."/>
            <person name="Hiltunen Thoren M."/>
            <person name="Johannesson H."/>
        </authorList>
    </citation>
    <scope>NUCLEOTIDE SEQUENCE</scope>
    <source>
        <strain evidence="2">CBS 118394</strain>
    </source>
</reference>
<evidence type="ECO:0000313" key="2">
    <source>
        <dbReference type="EMBL" id="KAK3312769.1"/>
    </source>
</evidence>
<protein>
    <submittedName>
        <fullName evidence="2">Uncharacterized protein</fullName>
    </submittedName>
</protein>
<accession>A0AAE0LZM4</accession>
<reference evidence="2" key="2">
    <citation type="submission" date="2023-06" db="EMBL/GenBank/DDBJ databases">
        <authorList>
            <consortium name="Lawrence Berkeley National Laboratory"/>
            <person name="Haridas S."/>
            <person name="Hensen N."/>
            <person name="Bonometti L."/>
            <person name="Westerberg I."/>
            <person name="Brannstrom I.O."/>
            <person name="Guillou S."/>
            <person name="Cros-Aarteil S."/>
            <person name="Calhoun S."/>
            <person name="Kuo A."/>
            <person name="Mondo S."/>
            <person name="Pangilinan J."/>
            <person name="Riley R."/>
            <person name="Labutti K."/>
            <person name="Andreopoulos B."/>
            <person name="Lipzen A."/>
            <person name="Chen C."/>
            <person name="Yanf M."/>
            <person name="Daum C."/>
            <person name="Ng V."/>
            <person name="Clum A."/>
            <person name="Steindorff A."/>
            <person name="Ohm R."/>
            <person name="Martin F."/>
            <person name="Silar P."/>
            <person name="Natvig D."/>
            <person name="Lalanne C."/>
            <person name="Gautier V."/>
            <person name="Ament-Velasquez S.L."/>
            <person name="Kruys A."/>
            <person name="Hutchinson M.I."/>
            <person name="Powell A.J."/>
            <person name="Barry K."/>
            <person name="Miller A.N."/>
            <person name="Grigoriev I.V."/>
            <person name="Debuchy R."/>
            <person name="Gladieux P."/>
            <person name="Thoren M.H."/>
            <person name="Johannesson H."/>
        </authorList>
    </citation>
    <scope>NUCLEOTIDE SEQUENCE</scope>
    <source>
        <strain evidence="2">CBS 118394</strain>
    </source>
</reference>
<feature type="region of interest" description="Disordered" evidence="1">
    <location>
        <begin position="1"/>
        <end position="48"/>
    </location>
</feature>
<feature type="compositionally biased region" description="Basic and acidic residues" evidence="1">
    <location>
        <begin position="1"/>
        <end position="10"/>
    </location>
</feature>
<gene>
    <name evidence="2" type="ORF">B0H66DRAFT_537851</name>
</gene>
<dbReference type="EMBL" id="JAUEDM010000008">
    <property type="protein sequence ID" value="KAK3312769.1"/>
    <property type="molecule type" value="Genomic_DNA"/>
</dbReference>
<proteinExistence type="predicted"/>
<feature type="compositionally biased region" description="Acidic residues" evidence="1">
    <location>
        <begin position="23"/>
        <end position="48"/>
    </location>
</feature>
<evidence type="ECO:0000313" key="3">
    <source>
        <dbReference type="Proteomes" id="UP001283341"/>
    </source>
</evidence>
<dbReference type="Proteomes" id="UP001283341">
    <property type="component" value="Unassembled WGS sequence"/>
</dbReference>
<evidence type="ECO:0000256" key="1">
    <source>
        <dbReference type="SAM" id="MobiDB-lite"/>
    </source>
</evidence>